<evidence type="ECO:0000313" key="2">
    <source>
        <dbReference type="EnsemblMetazoa" id="ENSAATROPP013983"/>
    </source>
</evidence>
<name>A0AAG5DTK2_ANOAO</name>
<accession>A0AAG5DTK2</accession>
<evidence type="ECO:0000313" key="3">
    <source>
        <dbReference type="Proteomes" id="UP000075880"/>
    </source>
</evidence>
<dbReference type="AlphaFoldDB" id="A0AAG5DTK2"/>
<dbReference type="EnsemblMetazoa" id="ENSAATROPT015927">
    <property type="protein sequence ID" value="ENSAATROPP013983"/>
    <property type="gene ID" value="ENSAATROPG013037"/>
</dbReference>
<evidence type="ECO:0000256" key="1">
    <source>
        <dbReference type="SAM" id="Phobius"/>
    </source>
</evidence>
<sequence length="123" mass="12736">MTGGRSLRKGPERGVLRMLVRVVGRAGMGAVACRGRKLLLLLLLLLLVLLMLVLELVLVCGNGRLLVGLGGGSGLLGGCVMLQEVLMVLESLVDFGLLRLGAGGHRGLRVHLGGCSGRGPSSE</sequence>
<keyword evidence="1" id="KW-0812">Transmembrane</keyword>
<organism evidence="2 3">
    <name type="scientific">Anopheles atroparvus</name>
    <name type="common">European mosquito</name>
    <dbReference type="NCBI Taxonomy" id="41427"/>
    <lineage>
        <taxon>Eukaryota</taxon>
        <taxon>Metazoa</taxon>
        <taxon>Ecdysozoa</taxon>
        <taxon>Arthropoda</taxon>
        <taxon>Hexapoda</taxon>
        <taxon>Insecta</taxon>
        <taxon>Pterygota</taxon>
        <taxon>Neoptera</taxon>
        <taxon>Endopterygota</taxon>
        <taxon>Diptera</taxon>
        <taxon>Nematocera</taxon>
        <taxon>Culicoidea</taxon>
        <taxon>Culicidae</taxon>
        <taxon>Anophelinae</taxon>
        <taxon>Anopheles</taxon>
    </lineage>
</organism>
<dbReference type="Proteomes" id="UP000075880">
    <property type="component" value="Unassembled WGS sequence"/>
</dbReference>
<keyword evidence="1" id="KW-1133">Transmembrane helix</keyword>
<protein>
    <submittedName>
        <fullName evidence="2">Uncharacterized protein</fullName>
    </submittedName>
</protein>
<reference evidence="2" key="1">
    <citation type="submission" date="2024-04" db="UniProtKB">
        <authorList>
            <consortium name="EnsemblMetazoa"/>
        </authorList>
    </citation>
    <scope>IDENTIFICATION</scope>
    <source>
        <strain evidence="2">EBRO</strain>
    </source>
</reference>
<feature type="transmembrane region" description="Helical" evidence="1">
    <location>
        <begin position="38"/>
        <end position="59"/>
    </location>
</feature>
<proteinExistence type="predicted"/>
<keyword evidence="1" id="KW-0472">Membrane</keyword>
<keyword evidence="3" id="KW-1185">Reference proteome</keyword>